<proteinExistence type="predicted"/>
<protein>
    <submittedName>
        <fullName evidence="2">Uncharacterized protein</fullName>
    </submittedName>
</protein>
<evidence type="ECO:0000256" key="1">
    <source>
        <dbReference type="SAM" id="MobiDB-lite"/>
    </source>
</evidence>
<feature type="region of interest" description="Disordered" evidence="1">
    <location>
        <begin position="1"/>
        <end position="45"/>
    </location>
</feature>
<dbReference type="EMBL" id="JH994098">
    <property type="protein sequence ID" value="ELQ73895.1"/>
    <property type="molecule type" value="Genomic_DNA"/>
</dbReference>
<dbReference type="Proteomes" id="UP000011185">
    <property type="component" value="Unassembled WGS sequence"/>
</dbReference>
<dbReference type="VEuPathDB" id="MicrosporidiaDB:THOM_3173"/>
<accession>L7JRI3</accession>
<feature type="region of interest" description="Disordered" evidence="1">
    <location>
        <begin position="57"/>
        <end position="87"/>
    </location>
</feature>
<evidence type="ECO:0000313" key="2">
    <source>
        <dbReference type="EMBL" id="ELQ73895.1"/>
    </source>
</evidence>
<dbReference type="HOGENOM" id="CLU_617040_0_0_1"/>
<organism evidence="2 3">
    <name type="scientific">Trachipleistophora hominis</name>
    <name type="common">Microsporidian parasite</name>
    <dbReference type="NCBI Taxonomy" id="72359"/>
    <lineage>
        <taxon>Eukaryota</taxon>
        <taxon>Fungi</taxon>
        <taxon>Fungi incertae sedis</taxon>
        <taxon>Microsporidia</taxon>
        <taxon>Pleistophoridae</taxon>
        <taxon>Trachipleistophora</taxon>
    </lineage>
</organism>
<reference evidence="2 3" key="1">
    <citation type="journal article" date="2012" name="PLoS Pathog.">
        <title>The genome of the obligate intracellular parasite Trachipleistophora hominis: new insights into microsporidian genome dynamics and reductive evolution.</title>
        <authorList>
            <person name="Heinz E."/>
            <person name="Williams T.A."/>
            <person name="Nakjang S."/>
            <person name="Noel C.J."/>
            <person name="Swan D.C."/>
            <person name="Goldberg A.V."/>
            <person name="Harris S.R."/>
            <person name="Weinmaier T."/>
            <person name="Markert S."/>
            <person name="Becher D."/>
            <person name="Bernhardt J."/>
            <person name="Dagan T."/>
            <person name="Hacker C."/>
            <person name="Lucocq J.M."/>
            <person name="Schweder T."/>
            <person name="Rattei T."/>
            <person name="Hall N."/>
            <person name="Hirt R.P."/>
            <person name="Embley T.M."/>
        </authorList>
    </citation>
    <scope>NUCLEOTIDE SEQUENCE [LARGE SCALE GENOMIC DNA]</scope>
</reference>
<feature type="compositionally biased region" description="Basic and acidic residues" evidence="1">
    <location>
        <begin position="1"/>
        <end position="43"/>
    </location>
</feature>
<sequence>MFINEEHKKNKQIKNESIKRTEKESNAHNQEIRDDNASARDEGMGSANAYKTAHDYTPYAKEPPTAHEQMSHPPPVRSVHPSVAQPSSSVNMNWSNFSVYQHLTGVPESMHSNGFGSLNDIFRRSAGNTFLEINEENNNEVGEEEGVGVCNSNQVSINNNNKVSNDNNKVSINNNNNLNGINNNNLNGINTNNKVSINTNLNNNNNLNGINNNNNTINVVNASINEQVIINDDTYENERKVREQKEGGDIKRIKVDDNYGKGSNDNYSNLTIPTTITAPSPTTPVLTTIANAKPFLNNLILDVINQKITKHKAQELLQKNNLTIKEYNSTIKEILRTKMYYQNRMSTAIGGECLRTDEMLDDTFLKDVVHSSTGTCSVGDKECFINTFYQTRKILGKKELLNVFAEKCGEERVSYDAKDVHVLERALHFHLRRVMERISEEGKD</sequence>
<name>L7JRI3_TRAHO</name>
<gene>
    <name evidence="2" type="ORF">THOM_3173</name>
</gene>
<keyword evidence="3" id="KW-1185">Reference proteome</keyword>
<evidence type="ECO:0000313" key="3">
    <source>
        <dbReference type="Proteomes" id="UP000011185"/>
    </source>
</evidence>
<dbReference type="OrthoDB" id="10526234at2759"/>
<dbReference type="AlphaFoldDB" id="L7JRI3"/>
<dbReference type="InParanoid" id="L7JRI3"/>